<evidence type="ECO:0000256" key="6">
    <source>
        <dbReference type="ARBA" id="ARBA00022777"/>
    </source>
</evidence>
<dbReference type="EC" id="2.7.1.90" evidence="10"/>
<dbReference type="UniPathway" id="UPA00109">
    <property type="reaction ID" value="UER00182"/>
</dbReference>
<evidence type="ECO:0000256" key="9">
    <source>
        <dbReference type="ARBA" id="ARBA00048072"/>
    </source>
</evidence>
<dbReference type="GO" id="GO:0003872">
    <property type="term" value="F:6-phosphofructokinase activity"/>
    <property type="evidence" value="ECO:0007669"/>
    <property type="project" value="UniProtKB-UniRule"/>
</dbReference>
<evidence type="ECO:0000256" key="3">
    <source>
        <dbReference type="ARBA" id="ARBA00022490"/>
    </source>
</evidence>
<dbReference type="Gene3D" id="3.40.50.450">
    <property type="match status" value="1"/>
</dbReference>
<feature type="binding site" evidence="10">
    <location>
        <begin position="133"/>
        <end position="135"/>
    </location>
    <ligand>
        <name>substrate</name>
    </ligand>
</feature>
<evidence type="ECO:0000256" key="10">
    <source>
        <dbReference type="HAMAP-Rule" id="MF_01979"/>
    </source>
</evidence>
<dbReference type="PIRSF" id="PIRSF036482">
    <property type="entry name" value="PPi_PFK_TM0289"/>
    <property type="match status" value="1"/>
</dbReference>
<evidence type="ECO:0000256" key="7">
    <source>
        <dbReference type="ARBA" id="ARBA00022842"/>
    </source>
</evidence>
<dbReference type="SUPFAM" id="SSF53784">
    <property type="entry name" value="Phosphofructokinase"/>
    <property type="match status" value="1"/>
</dbReference>
<keyword evidence="7 10" id="KW-0460">Magnesium</keyword>
<protein>
    <recommendedName>
        <fullName evidence="10">Pyrophosphate--fructose 6-phosphate 1-phosphotransferase</fullName>
        <ecNumber evidence="10">2.7.1.90</ecNumber>
    </recommendedName>
    <alternativeName>
        <fullName evidence="10">6-phosphofructokinase, pyrophosphate dependent</fullName>
    </alternativeName>
    <alternativeName>
        <fullName evidence="10">PPi-dependent phosphofructokinase</fullName>
        <shortName evidence="10">PPi-PFK</shortName>
    </alternativeName>
    <alternativeName>
        <fullName evidence="10">Pyrophosphate-dependent 6-phosphofructose-1-kinase</fullName>
    </alternativeName>
</protein>
<comment type="subcellular location">
    <subcellularLocation>
        <location evidence="10">Cytoplasm</location>
    </subcellularLocation>
</comment>
<evidence type="ECO:0000256" key="4">
    <source>
        <dbReference type="ARBA" id="ARBA00022679"/>
    </source>
</evidence>
<dbReference type="InterPro" id="IPR000023">
    <property type="entry name" value="Phosphofructokinase_dom"/>
</dbReference>
<accession>A0A4Y6PPQ2</accession>
<dbReference type="AlphaFoldDB" id="A0A4Y6PPQ2"/>
<dbReference type="RefSeq" id="WP_141196575.1">
    <property type="nucleotide sequence ID" value="NZ_CP041186.1"/>
</dbReference>
<feature type="binding site" evidence="10">
    <location>
        <begin position="179"/>
        <end position="181"/>
    </location>
    <ligand>
        <name>substrate</name>
    </ligand>
</feature>
<evidence type="ECO:0000256" key="8">
    <source>
        <dbReference type="ARBA" id="ARBA00023152"/>
    </source>
</evidence>
<feature type="active site" description="Proton acceptor" evidence="10">
    <location>
        <position position="135"/>
    </location>
</feature>
<organism evidence="12 13">
    <name type="scientific">Persicimonas caeni</name>
    <dbReference type="NCBI Taxonomy" id="2292766"/>
    <lineage>
        <taxon>Bacteria</taxon>
        <taxon>Deltaproteobacteria</taxon>
        <taxon>Bradymonadales</taxon>
        <taxon>Bradymonadaceae</taxon>
        <taxon>Persicimonas</taxon>
    </lineage>
</organism>
<gene>
    <name evidence="10" type="primary">pfp</name>
    <name evidence="12" type="ORF">FIV42_04810</name>
</gene>
<feature type="binding site" evidence="10">
    <location>
        <position position="240"/>
    </location>
    <ligand>
        <name>substrate</name>
    </ligand>
</feature>
<dbReference type="InterPro" id="IPR022953">
    <property type="entry name" value="ATP_PFK"/>
</dbReference>
<comment type="subunit">
    <text evidence="10">Homodimer.</text>
</comment>
<dbReference type="GO" id="GO:0046872">
    <property type="term" value="F:metal ion binding"/>
    <property type="evidence" value="ECO:0007669"/>
    <property type="project" value="UniProtKB-KW"/>
</dbReference>
<evidence type="ECO:0000313" key="13">
    <source>
        <dbReference type="Proteomes" id="UP000315995"/>
    </source>
</evidence>
<evidence type="ECO:0000313" key="12">
    <source>
        <dbReference type="EMBL" id="QDG50079.1"/>
    </source>
</evidence>
<dbReference type="GO" id="GO:0005829">
    <property type="term" value="C:cytosol"/>
    <property type="evidence" value="ECO:0007669"/>
    <property type="project" value="TreeGrafter"/>
</dbReference>
<dbReference type="OrthoDB" id="9802503at2"/>
<comment type="similarity">
    <text evidence="10">Belongs to the phosphofructokinase type A (PFKA) family. PPi-dependent PFK group II subfamily. Clade 'Short' sub-subfamily.</text>
</comment>
<feature type="site" description="Important for catalytic activity; stabilizes the transition state when the phosphoryl donor is PPi" evidence="10">
    <location>
        <position position="132"/>
    </location>
</feature>
<keyword evidence="6 10" id="KW-0418">Kinase</keyword>
<dbReference type="Gene3D" id="3.40.50.460">
    <property type="entry name" value="Phosphofructokinase domain"/>
    <property type="match status" value="1"/>
</dbReference>
<dbReference type="Proteomes" id="UP000315995">
    <property type="component" value="Chromosome"/>
</dbReference>
<comment type="activity regulation">
    <text evidence="10">Non-allosteric.</text>
</comment>
<dbReference type="HAMAP" id="MF_01979">
    <property type="entry name" value="Phosphofructokinase_II_Short"/>
    <property type="match status" value="1"/>
</dbReference>
<name>A0A4Y6PPQ2_PERCE</name>
<keyword evidence="13" id="KW-1185">Reference proteome</keyword>
<keyword evidence="8 10" id="KW-0324">Glycolysis</keyword>
<proteinExistence type="inferred from homology"/>
<feature type="domain" description="Phosphofructokinase" evidence="11">
    <location>
        <begin position="9"/>
        <end position="326"/>
    </location>
</feature>
<keyword evidence="3 10" id="KW-0963">Cytoplasm</keyword>
<keyword evidence="5 10" id="KW-0479">Metal-binding</keyword>
<sequence>MATKNTTKRLAVLASGGPAPGINSVISAVTIEAINLGWEVYGVHDGYRGLVEDDLERLTLHDVSWIHFRGGAVLGMSRTNPAQGDNMERIVETLQRHNIDLLVTIGGDDTAFGASVIADKMGGKLRCAHVPKTIDNDLPLPPGVPTFGYTTARSVGVSMVQNLIVDAQTTGRWYLVVSMGRQAGHLALGIGKAAGAHITLIPEEFGPDEASIDRFAKILEGAVIKGRAHGRNWGVAVLAEGLIEVLKPSELERFPDAGRDAFGHIRLANINLGSILSDIVSHGLKERGIDTKFREIKLGYELRCADPVPFDIEYTRDLGYGAVKFLADGGSNAMVVLEENRRQFVPFEKMRDPDTGRTIVRNVDVSAESYLVARRYMQRLTRKDLDDRDDVERLAQAANCTPDEFVAEFGPLVEGEPDAFAWEDEVRDELADEEKS</sequence>
<dbReference type="PANTHER" id="PTHR43650">
    <property type="entry name" value="PYROPHOSPHATE--FRUCTOSE 6-PHOSPHATE 1-PHOSPHOTRANSFERASE"/>
    <property type="match status" value="1"/>
</dbReference>
<dbReference type="GO" id="GO:0047334">
    <property type="term" value="F:diphosphate-fructose-6-phosphate 1-phosphotransferase activity"/>
    <property type="evidence" value="ECO:0007669"/>
    <property type="project" value="UniProtKB-EC"/>
</dbReference>
<keyword evidence="4 10" id="KW-0808">Transferase</keyword>
<dbReference type="InterPro" id="IPR011403">
    <property type="entry name" value="PPi-PFK_TM0289"/>
</dbReference>
<evidence type="ECO:0000259" key="11">
    <source>
        <dbReference type="Pfam" id="PF00365"/>
    </source>
</evidence>
<dbReference type="NCBIfam" id="NF041103">
    <property type="entry name" value="PFKA_PPi_Ttgales"/>
    <property type="match status" value="1"/>
</dbReference>
<dbReference type="InterPro" id="IPR035966">
    <property type="entry name" value="PKF_sf"/>
</dbReference>
<feature type="site" description="Important for catalytic activity and substrate specificity; stabilizes the transition state when the phosphoryl donor is PPi; prevents ATP from binding by mimicking the alpha-phosphate group of ATP" evidence="10">
    <location>
        <position position="109"/>
    </location>
</feature>
<dbReference type="InterPro" id="IPR054846">
    <property type="entry name" value="PFKA_PPi_Ttgales"/>
</dbReference>
<reference evidence="12 13" key="1">
    <citation type="submission" date="2019-06" db="EMBL/GenBank/DDBJ databases">
        <title>Persicimonas caeni gen. nov., sp. nov., a predatory bacterium isolated from solar saltern.</title>
        <authorList>
            <person name="Wang S."/>
        </authorList>
    </citation>
    <scope>NUCLEOTIDE SEQUENCE [LARGE SCALE GENOMIC DNA]</scope>
    <source>
        <strain evidence="12 13">YN101</strain>
    </source>
</reference>
<dbReference type="GO" id="GO:0009749">
    <property type="term" value="P:response to glucose"/>
    <property type="evidence" value="ECO:0007669"/>
    <property type="project" value="TreeGrafter"/>
</dbReference>
<dbReference type="PANTHER" id="PTHR43650:SF1">
    <property type="entry name" value="PYROPHOSPHATE--FRUCTOSE 6-PHOSPHATE 1-PHOSPHOTRANSFERASE SUBUNIT BETA 2"/>
    <property type="match status" value="1"/>
</dbReference>
<dbReference type="GO" id="GO:0006002">
    <property type="term" value="P:fructose 6-phosphate metabolic process"/>
    <property type="evidence" value="ECO:0007669"/>
    <property type="project" value="InterPro"/>
</dbReference>
<feature type="binding site" evidence="10">
    <location>
        <position position="108"/>
    </location>
    <ligand>
        <name>Mg(2+)</name>
        <dbReference type="ChEBI" id="CHEBI:18420"/>
        <note>catalytic</note>
    </ligand>
</feature>
<accession>A0A5B8Y087</accession>
<dbReference type="PRINTS" id="PR00476">
    <property type="entry name" value="PHFRCTKINASE"/>
</dbReference>
<feature type="binding site" evidence="10">
    <location>
        <position position="17"/>
    </location>
    <ligand>
        <name>diphosphate</name>
        <dbReference type="ChEBI" id="CHEBI:33019"/>
    </ligand>
</feature>
<comment type="function">
    <text evidence="2 10">Catalyzes the phosphorylation of D-fructose 6-phosphate, the first committing step of glycolysis. Uses inorganic phosphate (PPi) as phosphoryl donor instead of ATP like common ATP-dependent phosphofructokinases (ATP-PFKs), which renders the reaction reversible, and can thus function both in glycolysis and gluconeogenesis. Consistently, PPi-PFK can replace the enzymes of both the forward (ATP-PFK) and reverse (fructose-bisphosphatase (FBPase)) reactions.</text>
</comment>
<comment type="catalytic activity">
    <reaction evidence="9 10">
        <text>beta-D-fructose 6-phosphate + diphosphate = beta-D-fructose 1,6-bisphosphate + phosphate + H(+)</text>
        <dbReference type="Rhea" id="RHEA:13613"/>
        <dbReference type="ChEBI" id="CHEBI:15378"/>
        <dbReference type="ChEBI" id="CHEBI:32966"/>
        <dbReference type="ChEBI" id="CHEBI:33019"/>
        <dbReference type="ChEBI" id="CHEBI:43474"/>
        <dbReference type="ChEBI" id="CHEBI:57634"/>
        <dbReference type="EC" id="2.7.1.90"/>
    </reaction>
</comment>
<feature type="binding site" evidence="10">
    <location>
        <begin position="300"/>
        <end position="303"/>
    </location>
    <ligand>
        <name>substrate</name>
    </ligand>
</feature>
<dbReference type="Pfam" id="PF00365">
    <property type="entry name" value="PFK"/>
    <property type="match status" value="1"/>
</dbReference>
<comment type="pathway">
    <text evidence="10">Carbohydrate degradation; glycolysis; D-glyceraldehyde 3-phosphate and glycerone phosphate from D-glucose: step 3/4.</text>
</comment>
<evidence type="ECO:0000256" key="5">
    <source>
        <dbReference type="ARBA" id="ARBA00022723"/>
    </source>
</evidence>
<comment type="cofactor">
    <cofactor evidence="1 10">
        <name>Mg(2+)</name>
        <dbReference type="ChEBI" id="CHEBI:18420"/>
    </cofactor>
</comment>
<dbReference type="EMBL" id="CP041186">
    <property type="protein sequence ID" value="QDG50079.1"/>
    <property type="molecule type" value="Genomic_DNA"/>
</dbReference>
<evidence type="ECO:0000256" key="2">
    <source>
        <dbReference type="ARBA" id="ARBA00003138"/>
    </source>
</evidence>
<evidence type="ECO:0000256" key="1">
    <source>
        <dbReference type="ARBA" id="ARBA00001946"/>
    </source>
</evidence>